<proteinExistence type="predicted"/>
<sequence>MKVNSIKTVIWLNEVPEYDSWTFTPIILVSASASRGKIQLRSTSEYSWHYILGAGDYEDSWA</sequence>
<evidence type="ECO:0000313" key="2">
    <source>
        <dbReference type="EMBL" id="KAK8968872.1"/>
    </source>
</evidence>
<dbReference type="PANTHER" id="PTHR31811">
    <property type="entry name" value="TRNA A64-2'-O-RIBOSYLPHOSPHATE TRANSFERASE"/>
    <property type="match status" value="1"/>
</dbReference>
<organism evidence="2 3">
    <name type="scientific">Platanthera guangdongensis</name>
    <dbReference type="NCBI Taxonomy" id="2320717"/>
    <lineage>
        <taxon>Eukaryota</taxon>
        <taxon>Viridiplantae</taxon>
        <taxon>Streptophyta</taxon>
        <taxon>Embryophyta</taxon>
        <taxon>Tracheophyta</taxon>
        <taxon>Spermatophyta</taxon>
        <taxon>Magnoliopsida</taxon>
        <taxon>Liliopsida</taxon>
        <taxon>Asparagales</taxon>
        <taxon>Orchidaceae</taxon>
        <taxon>Orchidoideae</taxon>
        <taxon>Orchideae</taxon>
        <taxon>Orchidinae</taxon>
        <taxon>Platanthera</taxon>
    </lineage>
</organism>
<evidence type="ECO:0000313" key="3">
    <source>
        <dbReference type="Proteomes" id="UP001412067"/>
    </source>
</evidence>
<accession>A0ABR2MYD0</accession>
<dbReference type="InterPro" id="IPR007306">
    <property type="entry name" value="Rit1"/>
</dbReference>
<evidence type="ECO:0000259" key="1">
    <source>
        <dbReference type="Pfam" id="PF17184"/>
    </source>
</evidence>
<gene>
    <name evidence="2" type="ORF">KSP40_PGU004581</name>
</gene>
<reference evidence="2 3" key="1">
    <citation type="journal article" date="2022" name="Nat. Plants">
        <title>Genomes of leafy and leafless Platanthera orchids illuminate the evolution of mycoheterotrophy.</title>
        <authorList>
            <person name="Li M.H."/>
            <person name="Liu K.W."/>
            <person name="Li Z."/>
            <person name="Lu H.C."/>
            <person name="Ye Q.L."/>
            <person name="Zhang D."/>
            <person name="Wang J.Y."/>
            <person name="Li Y.F."/>
            <person name="Zhong Z.M."/>
            <person name="Liu X."/>
            <person name="Yu X."/>
            <person name="Liu D.K."/>
            <person name="Tu X.D."/>
            <person name="Liu B."/>
            <person name="Hao Y."/>
            <person name="Liao X.Y."/>
            <person name="Jiang Y.T."/>
            <person name="Sun W.H."/>
            <person name="Chen J."/>
            <person name="Chen Y.Q."/>
            <person name="Ai Y."/>
            <person name="Zhai J.W."/>
            <person name="Wu S.S."/>
            <person name="Zhou Z."/>
            <person name="Hsiao Y.Y."/>
            <person name="Wu W.L."/>
            <person name="Chen Y.Y."/>
            <person name="Lin Y.F."/>
            <person name="Hsu J.L."/>
            <person name="Li C.Y."/>
            <person name="Wang Z.W."/>
            <person name="Zhao X."/>
            <person name="Zhong W.Y."/>
            <person name="Ma X.K."/>
            <person name="Ma L."/>
            <person name="Huang J."/>
            <person name="Chen G.Z."/>
            <person name="Huang M.Z."/>
            <person name="Huang L."/>
            <person name="Peng D.H."/>
            <person name="Luo Y.B."/>
            <person name="Zou S.Q."/>
            <person name="Chen S.P."/>
            <person name="Lan S."/>
            <person name="Tsai W.C."/>
            <person name="Van de Peer Y."/>
            <person name="Liu Z.J."/>
        </authorList>
    </citation>
    <scope>NUCLEOTIDE SEQUENCE [LARGE SCALE GENOMIC DNA]</scope>
    <source>
        <strain evidence="2">Lor288</strain>
    </source>
</reference>
<feature type="domain" description="Rit1 N-terminal" evidence="1">
    <location>
        <begin position="13"/>
        <end position="62"/>
    </location>
</feature>
<dbReference type="Pfam" id="PF17184">
    <property type="entry name" value="Rit1_C"/>
    <property type="match status" value="1"/>
</dbReference>
<dbReference type="Proteomes" id="UP001412067">
    <property type="component" value="Unassembled WGS sequence"/>
</dbReference>
<dbReference type="EMBL" id="JBBWWR010000003">
    <property type="protein sequence ID" value="KAK8968872.1"/>
    <property type="molecule type" value="Genomic_DNA"/>
</dbReference>
<dbReference type="PANTHER" id="PTHR31811:SF0">
    <property type="entry name" value="TRNA A64-2'-O-RIBOSYLPHOSPHATE TRANSFERASE"/>
    <property type="match status" value="1"/>
</dbReference>
<comment type="caution">
    <text evidence="2">The sequence shown here is derived from an EMBL/GenBank/DDBJ whole genome shotgun (WGS) entry which is preliminary data.</text>
</comment>
<keyword evidence="3" id="KW-1185">Reference proteome</keyword>
<protein>
    <recommendedName>
        <fullName evidence="1">Rit1 N-terminal domain-containing protein</fullName>
    </recommendedName>
</protein>
<dbReference type="InterPro" id="IPR033449">
    <property type="entry name" value="Rit1_N"/>
</dbReference>
<name>A0ABR2MYD0_9ASPA</name>